<evidence type="ECO:0000256" key="5">
    <source>
        <dbReference type="ARBA" id="ARBA00022840"/>
    </source>
</evidence>
<dbReference type="PANTHER" id="PTHR14456:SF2">
    <property type="entry name" value="INOSITOL-PENTAKISPHOSPHATE 2-KINASE"/>
    <property type="match status" value="1"/>
</dbReference>
<keyword evidence="5 6" id="KW-0067">ATP-binding</keyword>
<sequence>MELVLEESDAGNWVYKGEGAANIILGGYNGSNPHFVGNVLKFHQGEISFVSDYNPLDLFSGSIGKINKAIKELFTTPQNNFCIFLNGSLIFEGLAGTIDRTRSIVGGEFEDTLEGIIRANRGFHLNSFLQLIVETIMILGVMGHLLDVQKLVLIDIEGAIHAYYNIISQHYKESVFHYIRILSSHASESNLCKDEKRLKEALLISNACGAITVTERGASPHCPIKSYL</sequence>
<dbReference type="Gene3D" id="3.30.200.110">
    <property type="entry name" value="Inositol-pentakisphosphate 2-kinase, N-lobe"/>
    <property type="match status" value="1"/>
</dbReference>
<keyword evidence="3 6" id="KW-0547">Nucleotide-binding</keyword>
<evidence type="ECO:0000313" key="8">
    <source>
        <dbReference type="Proteomes" id="UP000541444"/>
    </source>
</evidence>
<dbReference type="OrthoDB" id="272370at2759"/>
<keyword evidence="2 6" id="KW-0808">Transferase</keyword>
<dbReference type="InterPro" id="IPR043001">
    <property type="entry name" value="IP5_2-K_N_lobe"/>
</dbReference>
<name>A0A7J7NEV3_9MAGN</name>
<dbReference type="GO" id="GO:0032958">
    <property type="term" value="P:inositol phosphate biosynthetic process"/>
    <property type="evidence" value="ECO:0007669"/>
    <property type="project" value="TreeGrafter"/>
</dbReference>
<evidence type="ECO:0000256" key="4">
    <source>
        <dbReference type="ARBA" id="ARBA00022777"/>
    </source>
</evidence>
<evidence type="ECO:0000256" key="6">
    <source>
        <dbReference type="RuleBase" id="RU364126"/>
    </source>
</evidence>
<accession>A0A7J7NEV3</accession>
<comment type="function">
    <text evidence="6">Phosphorylates Ins(1,3,4,5,6)P5 at position 2 to form Ins(1,2,3,4,5,6)P6 (InsP6 or phytate).</text>
</comment>
<keyword evidence="4 6" id="KW-0418">Kinase</keyword>
<protein>
    <recommendedName>
        <fullName evidence="1 6">Inositol-pentakisphosphate 2-kinase</fullName>
        <ecNumber evidence="1 6">2.7.1.158</ecNumber>
    </recommendedName>
</protein>
<dbReference type="GO" id="GO:0005634">
    <property type="term" value="C:nucleus"/>
    <property type="evidence" value="ECO:0007669"/>
    <property type="project" value="TreeGrafter"/>
</dbReference>
<dbReference type="Pfam" id="PF06090">
    <property type="entry name" value="Ins_P5_2-kin"/>
    <property type="match status" value="1"/>
</dbReference>
<comment type="domain">
    <text evidence="6">The EXKPK motif is conserved in inositol-pentakisphosphate 2-kinases of both family 1 and 2.</text>
</comment>
<dbReference type="InterPro" id="IPR009286">
    <property type="entry name" value="Ins_P5_2-kin"/>
</dbReference>
<evidence type="ECO:0000256" key="3">
    <source>
        <dbReference type="ARBA" id="ARBA00022741"/>
    </source>
</evidence>
<dbReference type="Proteomes" id="UP000541444">
    <property type="component" value="Unassembled WGS sequence"/>
</dbReference>
<comment type="catalytic activity">
    <reaction evidence="6">
        <text>1D-myo-inositol 1,3,4,5,6-pentakisphosphate + ATP = 1D-myo-inositol hexakisphosphate + ADP + H(+)</text>
        <dbReference type="Rhea" id="RHEA:20313"/>
        <dbReference type="ChEBI" id="CHEBI:15378"/>
        <dbReference type="ChEBI" id="CHEBI:30616"/>
        <dbReference type="ChEBI" id="CHEBI:57733"/>
        <dbReference type="ChEBI" id="CHEBI:58130"/>
        <dbReference type="ChEBI" id="CHEBI:456216"/>
        <dbReference type="EC" id="2.7.1.158"/>
    </reaction>
</comment>
<organism evidence="7 8">
    <name type="scientific">Kingdonia uniflora</name>
    <dbReference type="NCBI Taxonomy" id="39325"/>
    <lineage>
        <taxon>Eukaryota</taxon>
        <taxon>Viridiplantae</taxon>
        <taxon>Streptophyta</taxon>
        <taxon>Embryophyta</taxon>
        <taxon>Tracheophyta</taxon>
        <taxon>Spermatophyta</taxon>
        <taxon>Magnoliopsida</taxon>
        <taxon>Ranunculales</taxon>
        <taxon>Circaeasteraceae</taxon>
        <taxon>Kingdonia</taxon>
    </lineage>
</organism>
<keyword evidence="8" id="KW-1185">Reference proteome</keyword>
<dbReference type="GO" id="GO:0035299">
    <property type="term" value="F:inositol-1,3,4,5,6-pentakisphosphate 2-kinase activity"/>
    <property type="evidence" value="ECO:0007669"/>
    <property type="project" value="UniProtKB-EC"/>
</dbReference>
<evidence type="ECO:0000256" key="2">
    <source>
        <dbReference type="ARBA" id="ARBA00022679"/>
    </source>
</evidence>
<dbReference type="EC" id="2.7.1.158" evidence="1 6"/>
<comment type="caution">
    <text evidence="7">The sequence shown here is derived from an EMBL/GenBank/DDBJ whole genome shotgun (WGS) entry which is preliminary data.</text>
</comment>
<dbReference type="EMBL" id="JACGCM010000816">
    <property type="protein sequence ID" value="KAF6165715.1"/>
    <property type="molecule type" value="Genomic_DNA"/>
</dbReference>
<dbReference type="GO" id="GO:0005524">
    <property type="term" value="F:ATP binding"/>
    <property type="evidence" value="ECO:0007669"/>
    <property type="project" value="UniProtKB-KW"/>
</dbReference>
<dbReference type="PANTHER" id="PTHR14456">
    <property type="entry name" value="INOSITOL POLYPHOSPHATE KINASE 1"/>
    <property type="match status" value="1"/>
</dbReference>
<reference evidence="7 8" key="1">
    <citation type="journal article" date="2020" name="IScience">
        <title>Genome Sequencing of the Endangered Kingdonia uniflora (Circaeasteraceae, Ranunculales) Reveals Potential Mechanisms of Evolutionary Specialization.</title>
        <authorList>
            <person name="Sun Y."/>
            <person name="Deng T."/>
            <person name="Zhang A."/>
            <person name="Moore M.J."/>
            <person name="Landis J.B."/>
            <person name="Lin N."/>
            <person name="Zhang H."/>
            <person name="Zhang X."/>
            <person name="Huang J."/>
            <person name="Zhang X."/>
            <person name="Sun H."/>
            <person name="Wang H."/>
        </authorList>
    </citation>
    <scope>NUCLEOTIDE SEQUENCE [LARGE SCALE GENOMIC DNA]</scope>
    <source>
        <strain evidence="7">TB1705</strain>
        <tissue evidence="7">Leaf</tissue>
    </source>
</reference>
<dbReference type="AlphaFoldDB" id="A0A7J7NEV3"/>
<gene>
    <name evidence="7" type="ORF">GIB67_012612</name>
</gene>
<proteinExistence type="predicted"/>
<evidence type="ECO:0000313" key="7">
    <source>
        <dbReference type="EMBL" id="KAF6165715.1"/>
    </source>
</evidence>
<evidence type="ECO:0000256" key="1">
    <source>
        <dbReference type="ARBA" id="ARBA00012023"/>
    </source>
</evidence>